<feature type="transmembrane region" description="Helical" evidence="5">
    <location>
        <begin position="33"/>
        <end position="59"/>
    </location>
</feature>
<protein>
    <recommendedName>
        <fullName evidence="8">Tic20 family protein</fullName>
    </recommendedName>
</protein>
<organism evidence="6 7">
    <name type="scientific">Pseudonocardia hierapolitana</name>
    <dbReference type="NCBI Taxonomy" id="1128676"/>
    <lineage>
        <taxon>Bacteria</taxon>
        <taxon>Bacillati</taxon>
        <taxon>Actinomycetota</taxon>
        <taxon>Actinomycetes</taxon>
        <taxon>Pseudonocardiales</taxon>
        <taxon>Pseudonocardiaceae</taxon>
        <taxon>Pseudonocardia</taxon>
    </lineage>
</organism>
<evidence type="ECO:0000313" key="7">
    <source>
        <dbReference type="Proteomes" id="UP000321261"/>
    </source>
</evidence>
<keyword evidence="7" id="KW-1185">Reference proteome</keyword>
<gene>
    <name evidence="6" type="ORF">FHX44_116499</name>
</gene>
<keyword evidence="4 5" id="KW-0472">Membrane</keyword>
<evidence type="ECO:0000256" key="2">
    <source>
        <dbReference type="ARBA" id="ARBA00022692"/>
    </source>
</evidence>
<evidence type="ECO:0000256" key="1">
    <source>
        <dbReference type="ARBA" id="ARBA00004141"/>
    </source>
</evidence>
<dbReference type="Proteomes" id="UP000321261">
    <property type="component" value="Unassembled WGS sequence"/>
</dbReference>
<evidence type="ECO:0008006" key="8">
    <source>
        <dbReference type="Google" id="ProtNLM"/>
    </source>
</evidence>
<feature type="transmembrane region" description="Helical" evidence="5">
    <location>
        <begin position="99"/>
        <end position="118"/>
    </location>
</feature>
<evidence type="ECO:0000313" key="6">
    <source>
        <dbReference type="EMBL" id="TWF80556.1"/>
    </source>
</evidence>
<keyword evidence="2 5" id="KW-0812">Transmembrane</keyword>
<reference evidence="6 7" key="1">
    <citation type="submission" date="2019-06" db="EMBL/GenBank/DDBJ databases">
        <title>Sequencing the genomes of 1000 actinobacteria strains.</title>
        <authorList>
            <person name="Klenk H.-P."/>
        </authorList>
    </citation>
    <scope>NUCLEOTIDE SEQUENCE [LARGE SCALE GENOMIC DNA]</scope>
    <source>
        <strain evidence="6 7">DSM 45671</strain>
    </source>
</reference>
<dbReference type="OrthoDB" id="9808930at2"/>
<sequence length="140" mass="15272">MSSPYEPYEPYQRDSDTTPIGRPLPASSRIGAILAHLSAPIAALLSAGSLSLLGPLIVWVAQKNDPFARRAAAGAFNFNLSFWLLYLVSWLLIFTVVGALIGIPLIIVLFVVSAWCHIKGAVRAADDRAYDYPFQIRVLS</sequence>
<evidence type="ECO:0000256" key="3">
    <source>
        <dbReference type="ARBA" id="ARBA00022989"/>
    </source>
</evidence>
<dbReference type="InterPro" id="IPR019109">
    <property type="entry name" value="MamF_MmsF"/>
</dbReference>
<dbReference type="AlphaFoldDB" id="A0A561T0A4"/>
<name>A0A561T0A4_9PSEU</name>
<comment type="caution">
    <text evidence="6">The sequence shown here is derived from an EMBL/GenBank/DDBJ whole genome shotgun (WGS) entry which is preliminary data.</text>
</comment>
<proteinExistence type="predicted"/>
<comment type="subcellular location">
    <subcellularLocation>
        <location evidence="1">Membrane</location>
        <topology evidence="1">Multi-pass membrane protein</topology>
    </subcellularLocation>
</comment>
<evidence type="ECO:0000256" key="4">
    <source>
        <dbReference type="ARBA" id="ARBA00023136"/>
    </source>
</evidence>
<dbReference type="Pfam" id="PF09685">
    <property type="entry name" value="MamF_MmsF"/>
    <property type="match status" value="1"/>
</dbReference>
<dbReference type="RefSeq" id="WP_147259210.1">
    <property type="nucleotide sequence ID" value="NZ_VIWU01000001.1"/>
</dbReference>
<accession>A0A561T0A4</accession>
<dbReference type="EMBL" id="VIWU01000001">
    <property type="protein sequence ID" value="TWF80556.1"/>
    <property type="molecule type" value="Genomic_DNA"/>
</dbReference>
<keyword evidence="3 5" id="KW-1133">Transmembrane helix</keyword>
<evidence type="ECO:0000256" key="5">
    <source>
        <dbReference type="SAM" id="Phobius"/>
    </source>
</evidence>
<feature type="transmembrane region" description="Helical" evidence="5">
    <location>
        <begin position="71"/>
        <end position="93"/>
    </location>
</feature>